<dbReference type="InterPro" id="IPR004977">
    <property type="entry name" value="Ribosomal_eS25"/>
</dbReference>
<evidence type="ECO:0000313" key="5">
    <source>
        <dbReference type="EMBL" id="HGQ35261.1"/>
    </source>
</evidence>
<keyword evidence="2" id="KW-0689">Ribosomal protein</keyword>
<comment type="similarity">
    <text evidence="1">Belongs to the eukaryotic ribosomal protein eS25 family.</text>
</comment>
<dbReference type="Pfam" id="PF03297">
    <property type="entry name" value="Ribosomal_S25"/>
    <property type="match status" value="1"/>
</dbReference>
<keyword evidence="3" id="KW-0687">Ribonucleoprotein</keyword>
<dbReference type="GO" id="GO:0005840">
    <property type="term" value="C:ribosome"/>
    <property type="evidence" value="ECO:0007669"/>
    <property type="project" value="UniProtKB-KW"/>
</dbReference>
<dbReference type="Gene3D" id="3.30.63.20">
    <property type="match status" value="1"/>
</dbReference>
<name>A0A7C4NLR1_9CREN</name>
<dbReference type="EMBL" id="DTCK01000008">
    <property type="protein sequence ID" value="HGQ35261.1"/>
    <property type="molecule type" value="Genomic_DNA"/>
</dbReference>
<evidence type="ECO:0008006" key="7">
    <source>
        <dbReference type="Google" id="ProtNLM"/>
    </source>
</evidence>
<accession>A0A7C4NLR1</accession>
<dbReference type="GO" id="GO:1990904">
    <property type="term" value="C:ribonucleoprotein complex"/>
    <property type="evidence" value="ECO:0007669"/>
    <property type="project" value="UniProtKB-KW"/>
</dbReference>
<feature type="compositionally biased region" description="Basic and acidic residues" evidence="4">
    <location>
        <begin position="12"/>
        <end position="25"/>
    </location>
</feature>
<evidence type="ECO:0000256" key="3">
    <source>
        <dbReference type="ARBA" id="ARBA00023274"/>
    </source>
</evidence>
<feature type="region of interest" description="Disordered" evidence="4">
    <location>
        <begin position="1"/>
        <end position="25"/>
    </location>
</feature>
<evidence type="ECO:0000256" key="4">
    <source>
        <dbReference type="SAM" id="MobiDB-lite"/>
    </source>
</evidence>
<gene>
    <name evidence="6" type="ORF">ENU08_01625</name>
    <name evidence="5" type="ORF">ENU41_01100</name>
</gene>
<dbReference type="AlphaFoldDB" id="A0A7C4NLR1"/>
<proteinExistence type="inferred from homology"/>
<organism evidence="6">
    <name type="scientific">Ignisphaera aggregans</name>
    <dbReference type="NCBI Taxonomy" id="334771"/>
    <lineage>
        <taxon>Archaea</taxon>
        <taxon>Thermoproteota</taxon>
        <taxon>Thermoprotei</taxon>
        <taxon>Desulfurococcales</taxon>
        <taxon>Desulfurococcaceae</taxon>
        <taxon>Ignisphaera</taxon>
    </lineage>
</organism>
<reference evidence="6" key="1">
    <citation type="journal article" date="2020" name="mSystems">
        <title>Genome- and Community-Level Interaction Insights into Carbon Utilization and Element Cycling Functions of Hydrothermarchaeota in Hydrothermal Sediment.</title>
        <authorList>
            <person name="Zhou Z."/>
            <person name="Liu Y."/>
            <person name="Xu W."/>
            <person name="Pan J."/>
            <person name="Luo Z.H."/>
            <person name="Li M."/>
        </authorList>
    </citation>
    <scope>NUCLEOTIDE SEQUENCE [LARGE SCALE GENOMIC DNA]</scope>
    <source>
        <strain evidence="6">SpSt-637</strain>
        <strain evidence="5">SpSt-667</strain>
    </source>
</reference>
<evidence type="ECO:0000256" key="2">
    <source>
        <dbReference type="ARBA" id="ARBA00022980"/>
    </source>
</evidence>
<comment type="caution">
    <text evidence="6">The sequence shown here is derived from an EMBL/GenBank/DDBJ whole genome shotgun (WGS) entry which is preliminary data.</text>
</comment>
<evidence type="ECO:0000256" key="1">
    <source>
        <dbReference type="ARBA" id="ARBA00009106"/>
    </source>
</evidence>
<protein>
    <recommendedName>
        <fullName evidence="7">30S ribosomal protein S25e</fullName>
    </recommendedName>
</protein>
<evidence type="ECO:0000313" key="6">
    <source>
        <dbReference type="EMBL" id="HGQ63927.1"/>
    </source>
</evidence>
<sequence>MGTKGGKPLSSIEKKQTRVEKKEEKKLIREEKKETRLNIVDPSLVRKVAEDIKGIPFVTTFTLVQKYGIKYSTARKILRALSSQNIVNISLKGRRVTVAVPVKSTTK</sequence>
<dbReference type="EMBL" id="DTBD01000010">
    <property type="protein sequence ID" value="HGQ63927.1"/>
    <property type="molecule type" value="Genomic_DNA"/>
</dbReference>